<dbReference type="AlphaFoldDB" id="A0A0K8RJY5"/>
<evidence type="ECO:0000313" key="2">
    <source>
        <dbReference type="EMBL" id="JAA71188.1"/>
    </source>
</evidence>
<reference evidence="2" key="1">
    <citation type="submission" date="2012-12" db="EMBL/GenBank/DDBJ databases">
        <title>Identification and characterization of a phenylalanine ammonia-lyase gene family in Isatis indigotica Fort.</title>
        <authorList>
            <person name="Liu Q."/>
            <person name="Chen J."/>
            <person name="Zhou X."/>
            <person name="Di P."/>
            <person name="Xiao Y."/>
            <person name="Xuan H."/>
            <person name="Zhang L."/>
            <person name="Chen W."/>
        </authorList>
    </citation>
    <scope>NUCLEOTIDE SEQUENCE</scope>
    <source>
        <tissue evidence="2">Salivary gland</tissue>
    </source>
</reference>
<protein>
    <submittedName>
        <fullName evidence="2">Putative ixodes 10 kDa peptide protein</fullName>
    </submittedName>
</protein>
<accession>A0A0K8RJY5</accession>
<organism evidence="2">
    <name type="scientific">Ixodes ricinus</name>
    <name type="common">Common tick</name>
    <name type="synonym">Acarus ricinus</name>
    <dbReference type="NCBI Taxonomy" id="34613"/>
    <lineage>
        <taxon>Eukaryota</taxon>
        <taxon>Metazoa</taxon>
        <taxon>Ecdysozoa</taxon>
        <taxon>Arthropoda</taxon>
        <taxon>Chelicerata</taxon>
        <taxon>Arachnida</taxon>
        <taxon>Acari</taxon>
        <taxon>Parasitiformes</taxon>
        <taxon>Ixodida</taxon>
        <taxon>Ixodoidea</taxon>
        <taxon>Ixodidae</taxon>
        <taxon>Ixodinae</taxon>
        <taxon>Ixodes</taxon>
    </lineage>
</organism>
<evidence type="ECO:0000256" key="1">
    <source>
        <dbReference type="SAM" id="SignalP"/>
    </source>
</evidence>
<name>A0A0K8RJY5_IXORI</name>
<sequence>MKLIVFGVVLILPAVLSEDFSSGFISECDGYIEQGGGSACGIRKSHYSGYDPKTCTVTCTDGTKVKLPEGVCSHGDLECTPEVEKKIAEWNLKMQADFQKYI</sequence>
<proteinExistence type="evidence at transcript level"/>
<feature type="signal peptide" evidence="1">
    <location>
        <begin position="1"/>
        <end position="17"/>
    </location>
</feature>
<keyword evidence="1" id="KW-0732">Signal</keyword>
<dbReference type="EMBL" id="GADI01002620">
    <property type="protein sequence ID" value="JAA71188.1"/>
    <property type="molecule type" value="mRNA"/>
</dbReference>
<feature type="chain" id="PRO_5005518361" evidence="1">
    <location>
        <begin position="18"/>
        <end position="102"/>
    </location>
</feature>